<dbReference type="Gene3D" id="3.30.70.1060">
    <property type="entry name" value="Dimeric alpha+beta barrel"/>
    <property type="match status" value="1"/>
</dbReference>
<proteinExistence type="inferred from homology"/>
<evidence type="ECO:0000256" key="1">
    <source>
        <dbReference type="ARBA" id="ARBA00007689"/>
    </source>
</evidence>
<dbReference type="InterPro" id="IPR011008">
    <property type="entry name" value="Dimeric_a/b-barrel"/>
</dbReference>
<evidence type="ECO:0000259" key="2">
    <source>
        <dbReference type="Pfam" id="PF03795"/>
    </source>
</evidence>
<dbReference type="SUPFAM" id="SSF54909">
    <property type="entry name" value="Dimeric alpha+beta barrel"/>
    <property type="match status" value="1"/>
</dbReference>
<keyword evidence="4" id="KW-1185">Reference proteome</keyword>
<dbReference type="PANTHER" id="PTHR35174">
    <property type="entry name" value="BLL7171 PROTEIN-RELATED"/>
    <property type="match status" value="1"/>
</dbReference>
<dbReference type="Proteomes" id="UP001527099">
    <property type="component" value="Unassembled WGS sequence"/>
</dbReference>
<feature type="domain" description="YCII-related" evidence="2">
    <location>
        <begin position="1"/>
        <end position="109"/>
    </location>
</feature>
<comment type="similarity">
    <text evidence="1">Belongs to the YciI family.</text>
</comment>
<sequence>MRFMLIIKASGYSEAGVKFSREHNDAMAAYNKSLARAGALLTSEELQPSSSGIRILYPLHGGEPEVKAGPFPVDQELIAGYTLIDVNSEDEAAAWALRMPFPRGCGAFEIEMRELKENMDSTRDARILAMEADLEDHINMLKKGEY</sequence>
<dbReference type="Pfam" id="PF03795">
    <property type="entry name" value="YCII"/>
    <property type="match status" value="1"/>
</dbReference>
<accession>A0ABT4GML6</accession>
<dbReference type="EMBL" id="JAMDMX010000144">
    <property type="protein sequence ID" value="MCY9697460.1"/>
    <property type="molecule type" value="Genomic_DNA"/>
</dbReference>
<evidence type="ECO:0000313" key="3">
    <source>
        <dbReference type="EMBL" id="MCY9697460.1"/>
    </source>
</evidence>
<dbReference type="RefSeq" id="WP_029198250.1">
    <property type="nucleotide sequence ID" value="NZ_JAMDMW010000084.1"/>
</dbReference>
<reference evidence="3 4" key="1">
    <citation type="submission" date="2022-05" db="EMBL/GenBank/DDBJ databases">
        <title>Genome Sequencing of Bee-Associated Microbes.</title>
        <authorList>
            <person name="Dunlap C."/>
        </authorList>
    </citation>
    <scope>NUCLEOTIDE SEQUENCE [LARGE SCALE GENOMIC DNA]</scope>
    <source>
        <strain evidence="3 4">NRRL B-14421</strain>
    </source>
</reference>
<dbReference type="InterPro" id="IPR005545">
    <property type="entry name" value="YCII"/>
</dbReference>
<comment type="caution">
    <text evidence="3">The sequence shown here is derived from an EMBL/GenBank/DDBJ whole genome shotgun (WGS) entry which is preliminary data.</text>
</comment>
<gene>
    <name evidence="3" type="ORF">M5X19_32065</name>
</gene>
<organism evidence="3 4">
    <name type="scientific">Paenibacillus alginolyticus</name>
    <dbReference type="NCBI Taxonomy" id="59839"/>
    <lineage>
        <taxon>Bacteria</taxon>
        <taxon>Bacillati</taxon>
        <taxon>Bacillota</taxon>
        <taxon>Bacilli</taxon>
        <taxon>Bacillales</taxon>
        <taxon>Paenibacillaceae</taxon>
        <taxon>Paenibacillus</taxon>
    </lineage>
</organism>
<dbReference type="PANTHER" id="PTHR35174:SF4">
    <property type="entry name" value="BLL7163 PROTEIN"/>
    <property type="match status" value="1"/>
</dbReference>
<name>A0ABT4GML6_9BACL</name>
<evidence type="ECO:0000313" key="4">
    <source>
        <dbReference type="Proteomes" id="UP001527099"/>
    </source>
</evidence>
<protein>
    <submittedName>
        <fullName evidence="3">YciI family protein</fullName>
    </submittedName>
</protein>